<organism evidence="3 4">
    <name type="scientific">Tritonibacter aquimaris</name>
    <dbReference type="NCBI Taxonomy" id="2663379"/>
    <lineage>
        <taxon>Bacteria</taxon>
        <taxon>Pseudomonadati</taxon>
        <taxon>Pseudomonadota</taxon>
        <taxon>Alphaproteobacteria</taxon>
        <taxon>Rhodobacterales</taxon>
        <taxon>Paracoccaceae</taxon>
        <taxon>Tritonibacter</taxon>
    </lineage>
</organism>
<dbReference type="CDD" id="cd19094">
    <property type="entry name" value="AKR_Tas-like"/>
    <property type="match status" value="1"/>
</dbReference>
<dbReference type="GO" id="GO:0016491">
    <property type="term" value="F:oxidoreductase activity"/>
    <property type="evidence" value="ECO:0007669"/>
    <property type="project" value="UniProtKB-KW"/>
</dbReference>
<dbReference type="InterPro" id="IPR036812">
    <property type="entry name" value="NAD(P)_OxRdtase_dom_sf"/>
</dbReference>
<sequence>MKRNSLGRTDIMVSEYCLGTMTFGTQTDEDDAHRQIDMALAADINFLDTAEMYPVNPVRAETIGDSEAIIGRWNKKTGRRAEYVLATKHSGEGLKAVRDGAPISKDSIAATIEGSLRRLQTDYIDLYQFHWPNRGSYMFRKNWTFDPWNSGQSLRDVEGDLETCLEALQEQVDKGNIRAFGLSNESAWGTAKWLQLAEKRGLPRVASIQNEYSLLCRLYDTDLAELSIYEDVGLLSYSPLATGLLTGKYQNGAVPEKSRMSIGANLGGRVTDRVFDAVDAYLEIAKRHDLDPVHMALAWCKTRPFMASIIFGATTETQLQHILDGRDLTLSDAVCAEIDQAHRAHPMPY</sequence>
<dbReference type="EMBL" id="WIXK01000005">
    <property type="protein sequence ID" value="MQY43224.1"/>
    <property type="molecule type" value="Genomic_DNA"/>
</dbReference>
<dbReference type="RefSeq" id="WP_153548116.1">
    <property type="nucleotide sequence ID" value="NZ_WIXK01000005.1"/>
</dbReference>
<keyword evidence="1" id="KW-0560">Oxidoreductase</keyword>
<feature type="domain" description="NADP-dependent oxidoreductase" evidence="2">
    <location>
        <begin position="17"/>
        <end position="341"/>
    </location>
</feature>
<name>A0A844AXZ7_9RHOB</name>
<gene>
    <name evidence="3" type="ORF">GG681_11280</name>
</gene>
<dbReference type="PANTHER" id="PTHR43364">
    <property type="entry name" value="NADH-SPECIFIC METHYLGLYOXAL REDUCTASE-RELATED"/>
    <property type="match status" value="1"/>
</dbReference>
<dbReference type="PANTHER" id="PTHR43364:SF4">
    <property type="entry name" value="NAD(P)-LINKED OXIDOREDUCTASE SUPERFAMILY PROTEIN"/>
    <property type="match status" value="1"/>
</dbReference>
<dbReference type="SUPFAM" id="SSF51430">
    <property type="entry name" value="NAD(P)-linked oxidoreductase"/>
    <property type="match status" value="1"/>
</dbReference>
<protein>
    <submittedName>
        <fullName evidence="3">Aldo/keto reductase</fullName>
    </submittedName>
</protein>
<evidence type="ECO:0000313" key="4">
    <source>
        <dbReference type="Proteomes" id="UP000436694"/>
    </source>
</evidence>
<dbReference type="InterPro" id="IPR050523">
    <property type="entry name" value="AKR_Detox_Biosynth"/>
</dbReference>
<proteinExistence type="predicted"/>
<evidence type="ECO:0000256" key="1">
    <source>
        <dbReference type="ARBA" id="ARBA00023002"/>
    </source>
</evidence>
<dbReference type="InterPro" id="IPR023210">
    <property type="entry name" value="NADP_OxRdtase_dom"/>
</dbReference>
<dbReference type="Proteomes" id="UP000436694">
    <property type="component" value="Unassembled WGS sequence"/>
</dbReference>
<dbReference type="AlphaFoldDB" id="A0A844AXZ7"/>
<accession>A0A844AXZ7</accession>
<dbReference type="Gene3D" id="3.20.20.100">
    <property type="entry name" value="NADP-dependent oxidoreductase domain"/>
    <property type="match status" value="1"/>
</dbReference>
<evidence type="ECO:0000313" key="3">
    <source>
        <dbReference type="EMBL" id="MQY43224.1"/>
    </source>
</evidence>
<evidence type="ECO:0000259" key="2">
    <source>
        <dbReference type="Pfam" id="PF00248"/>
    </source>
</evidence>
<reference evidence="3 4" key="1">
    <citation type="submission" date="2019-10" db="EMBL/GenBank/DDBJ databases">
        <title>Epibacterium sp. nov., isolated from seawater.</title>
        <authorList>
            <person name="Zhang X."/>
            <person name="Li N."/>
        </authorList>
    </citation>
    <scope>NUCLEOTIDE SEQUENCE [LARGE SCALE GENOMIC DNA]</scope>
    <source>
        <strain evidence="3 4">SM1969</strain>
    </source>
</reference>
<comment type="caution">
    <text evidence="3">The sequence shown here is derived from an EMBL/GenBank/DDBJ whole genome shotgun (WGS) entry which is preliminary data.</text>
</comment>
<dbReference type="Pfam" id="PF00248">
    <property type="entry name" value="Aldo_ket_red"/>
    <property type="match status" value="1"/>
</dbReference>
<keyword evidence="4" id="KW-1185">Reference proteome</keyword>